<dbReference type="KEGG" id="psez:HME7025_01121"/>
<dbReference type="OrthoDB" id="9804707at2"/>
<evidence type="ECO:0000256" key="9">
    <source>
        <dbReference type="ARBA" id="ARBA00022741"/>
    </source>
</evidence>
<keyword evidence="7 16" id="KW-0963">Cytoplasm</keyword>
<dbReference type="GO" id="GO:0015937">
    <property type="term" value="P:coenzyme A biosynthetic process"/>
    <property type="evidence" value="ECO:0007669"/>
    <property type="project" value="UniProtKB-UniRule"/>
</dbReference>
<dbReference type="UniPathway" id="UPA00241">
    <property type="reaction ID" value="UER00352"/>
</dbReference>
<feature type="binding site" evidence="16">
    <location>
        <begin position="107"/>
        <end position="110"/>
    </location>
    <ligand>
        <name>substrate</name>
    </ligand>
</feature>
<accession>A0A2S2DU98</accession>
<evidence type="ECO:0000256" key="8">
    <source>
        <dbReference type="ARBA" id="ARBA00022679"/>
    </source>
</evidence>
<dbReference type="CDD" id="cd24015">
    <property type="entry name" value="ASKHA_NBD_PanK-III"/>
    <property type="match status" value="1"/>
</dbReference>
<keyword evidence="13 16" id="KW-0173">Coenzyme A biosynthesis</keyword>
<comment type="caution">
    <text evidence="16">Lacks conserved residue(s) required for the propagation of feature annotation.</text>
</comment>
<gene>
    <name evidence="16" type="primary">coaX</name>
    <name evidence="17" type="ORF">HME7025_01121</name>
</gene>
<dbReference type="EMBL" id="CP029346">
    <property type="protein sequence ID" value="AWL08984.1"/>
    <property type="molecule type" value="Genomic_DNA"/>
</dbReference>
<reference evidence="18" key="1">
    <citation type="submission" date="2018-05" db="EMBL/GenBank/DDBJ databases">
        <title>Pseudarcicella sp. HME7025 Genome sequencing and assembly.</title>
        <authorList>
            <person name="Kim H."/>
            <person name="Kang H."/>
            <person name="Joh K."/>
        </authorList>
    </citation>
    <scope>NUCLEOTIDE SEQUENCE [LARGE SCALE GENOMIC DNA]</scope>
    <source>
        <strain evidence="18">HME7025</strain>
    </source>
</reference>
<dbReference type="GO" id="GO:0004594">
    <property type="term" value="F:pantothenate kinase activity"/>
    <property type="evidence" value="ECO:0007669"/>
    <property type="project" value="UniProtKB-UniRule"/>
</dbReference>
<dbReference type="NCBIfam" id="TIGR00671">
    <property type="entry name" value="baf"/>
    <property type="match status" value="1"/>
</dbReference>
<protein>
    <recommendedName>
        <fullName evidence="15 16">Type III pantothenate kinase</fullName>
        <ecNumber evidence="6 16">2.7.1.33</ecNumber>
    </recommendedName>
    <alternativeName>
        <fullName evidence="16">PanK-III</fullName>
    </alternativeName>
    <alternativeName>
        <fullName evidence="16">Pantothenic acid kinase</fullName>
    </alternativeName>
</protein>
<evidence type="ECO:0000256" key="14">
    <source>
        <dbReference type="ARBA" id="ARBA00038036"/>
    </source>
</evidence>
<dbReference type="PANTHER" id="PTHR34265">
    <property type="entry name" value="TYPE III PANTOTHENATE KINASE"/>
    <property type="match status" value="1"/>
</dbReference>
<comment type="function">
    <text evidence="16">Catalyzes the phosphorylation of pantothenate (Pan), the first step in CoA biosynthesis.</text>
</comment>
<evidence type="ECO:0000256" key="2">
    <source>
        <dbReference type="ARBA" id="ARBA00001958"/>
    </source>
</evidence>
<dbReference type="EC" id="2.7.1.33" evidence="6 16"/>
<keyword evidence="18" id="KW-1185">Reference proteome</keyword>
<sequence>MLLVVDIGNTDIVFGFYSEGEWKLILRTPTHQPWTTLRMENWIRQEWSEKNIGSLKPQKLIISSVVPSVSYHVQKGLENWLAVSADIMSPKLYKKFPIDIISPDEIGSDLVANAVYAHHAYQADVLIVDFGTALTFTLVNAHGKMEGVSIAPGLKTAVKSLFSQTAQLPEVPLEMPHSALGFDTVSAIQSGILWGYVGMVKEMIHRVKDEKGQHVKVLATGGLSSILTPLESYFDEVNKLITLDGLRLISENYLV</sequence>
<dbReference type="RefSeq" id="WP_109322693.1">
    <property type="nucleotide sequence ID" value="NZ_CP029346.1"/>
</dbReference>
<keyword evidence="16" id="KW-0479">Metal-binding</keyword>
<comment type="cofactor">
    <cofactor evidence="16">
        <name>NH4(+)</name>
        <dbReference type="ChEBI" id="CHEBI:28938"/>
    </cofactor>
    <cofactor evidence="16">
        <name>K(+)</name>
        <dbReference type="ChEBI" id="CHEBI:29103"/>
    </cofactor>
    <text evidence="16">A monovalent cation. Ammonium or potassium.</text>
</comment>
<evidence type="ECO:0000313" key="18">
    <source>
        <dbReference type="Proteomes" id="UP000245468"/>
    </source>
</evidence>
<keyword evidence="9 16" id="KW-0547">Nucleotide-binding</keyword>
<evidence type="ECO:0000256" key="15">
    <source>
        <dbReference type="ARBA" id="ARBA00040883"/>
    </source>
</evidence>
<evidence type="ECO:0000313" key="17">
    <source>
        <dbReference type="EMBL" id="AWL08984.1"/>
    </source>
</evidence>
<comment type="catalytic activity">
    <reaction evidence="1 16">
        <text>(R)-pantothenate + ATP = (R)-4'-phosphopantothenate + ADP + H(+)</text>
        <dbReference type="Rhea" id="RHEA:16373"/>
        <dbReference type="ChEBI" id="CHEBI:10986"/>
        <dbReference type="ChEBI" id="CHEBI:15378"/>
        <dbReference type="ChEBI" id="CHEBI:29032"/>
        <dbReference type="ChEBI" id="CHEBI:30616"/>
        <dbReference type="ChEBI" id="CHEBI:456216"/>
        <dbReference type="EC" id="2.7.1.33"/>
    </reaction>
</comment>
<dbReference type="InterPro" id="IPR004619">
    <property type="entry name" value="Type_III_PanK"/>
</dbReference>
<dbReference type="Gene3D" id="3.30.420.40">
    <property type="match status" value="2"/>
</dbReference>
<dbReference type="HAMAP" id="MF_01274">
    <property type="entry name" value="Pantothen_kinase_3"/>
    <property type="match status" value="1"/>
</dbReference>
<dbReference type="AlphaFoldDB" id="A0A2S2DU98"/>
<evidence type="ECO:0000256" key="11">
    <source>
        <dbReference type="ARBA" id="ARBA00022840"/>
    </source>
</evidence>
<keyword evidence="12 16" id="KW-0630">Potassium</keyword>
<evidence type="ECO:0000256" key="13">
    <source>
        <dbReference type="ARBA" id="ARBA00022993"/>
    </source>
</evidence>
<evidence type="ECO:0000256" key="16">
    <source>
        <dbReference type="HAMAP-Rule" id="MF_01274"/>
    </source>
</evidence>
<name>A0A2S2DU98_9BACT</name>
<dbReference type="SUPFAM" id="SSF53067">
    <property type="entry name" value="Actin-like ATPase domain"/>
    <property type="match status" value="2"/>
</dbReference>
<feature type="binding site" evidence="16">
    <location>
        <position position="132"/>
    </location>
    <ligand>
        <name>ATP</name>
        <dbReference type="ChEBI" id="CHEBI:30616"/>
    </ligand>
</feature>
<dbReference type="Pfam" id="PF03309">
    <property type="entry name" value="Pan_kinase"/>
    <property type="match status" value="1"/>
</dbReference>
<dbReference type="PANTHER" id="PTHR34265:SF1">
    <property type="entry name" value="TYPE III PANTOTHENATE KINASE"/>
    <property type="match status" value="1"/>
</dbReference>
<comment type="pathway">
    <text evidence="4 16">Cofactor biosynthesis; coenzyme A biosynthesis; CoA from (R)-pantothenate: step 1/5.</text>
</comment>
<evidence type="ECO:0000256" key="10">
    <source>
        <dbReference type="ARBA" id="ARBA00022777"/>
    </source>
</evidence>
<keyword evidence="10 16" id="KW-0418">Kinase</keyword>
<evidence type="ECO:0000256" key="3">
    <source>
        <dbReference type="ARBA" id="ARBA00004496"/>
    </source>
</evidence>
<dbReference type="InterPro" id="IPR043129">
    <property type="entry name" value="ATPase_NBD"/>
</dbReference>
<feature type="active site" description="Proton acceptor" evidence="16">
    <location>
        <position position="109"/>
    </location>
</feature>
<comment type="similarity">
    <text evidence="14 16">Belongs to the type III pantothenate kinase family.</text>
</comment>
<feature type="binding site" evidence="16">
    <location>
        <begin position="6"/>
        <end position="13"/>
    </location>
    <ligand>
        <name>ATP</name>
        <dbReference type="ChEBI" id="CHEBI:30616"/>
    </ligand>
</feature>
<dbReference type="Proteomes" id="UP000245468">
    <property type="component" value="Chromosome"/>
</dbReference>
<evidence type="ECO:0000256" key="4">
    <source>
        <dbReference type="ARBA" id="ARBA00005225"/>
    </source>
</evidence>
<evidence type="ECO:0000256" key="1">
    <source>
        <dbReference type="ARBA" id="ARBA00001206"/>
    </source>
</evidence>
<proteinExistence type="inferred from homology"/>
<comment type="cofactor">
    <cofactor evidence="2">
        <name>K(+)</name>
        <dbReference type="ChEBI" id="CHEBI:29103"/>
    </cofactor>
</comment>
<feature type="binding site" evidence="16">
    <location>
        <position position="129"/>
    </location>
    <ligand>
        <name>K(+)</name>
        <dbReference type="ChEBI" id="CHEBI:29103"/>
    </ligand>
</feature>
<comment type="subcellular location">
    <subcellularLocation>
        <location evidence="3 16">Cytoplasm</location>
    </subcellularLocation>
</comment>
<dbReference type="GO" id="GO:0005524">
    <property type="term" value="F:ATP binding"/>
    <property type="evidence" value="ECO:0007669"/>
    <property type="project" value="UniProtKB-UniRule"/>
</dbReference>
<evidence type="ECO:0000256" key="6">
    <source>
        <dbReference type="ARBA" id="ARBA00012102"/>
    </source>
</evidence>
<dbReference type="GO" id="GO:0046872">
    <property type="term" value="F:metal ion binding"/>
    <property type="evidence" value="ECO:0007669"/>
    <property type="project" value="UniProtKB-KW"/>
</dbReference>
<keyword evidence="8 16" id="KW-0808">Transferase</keyword>
<keyword evidence="11 16" id="KW-0067">ATP-binding</keyword>
<organism evidence="17 18">
    <name type="scientific">Aquirufa nivalisilvae</name>
    <dbReference type="NCBI Taxonomy" id="2516557"/>
    <lineage>
        <taxon>Bacteria</taxon>
        <taxon>Pseudomonadati</taxon>
        <taxon>Bacteroidota</taxon>
        <taxon>Cytophagia</taxon>
        <taxon>Cytophagales</taxon>
        <taxon>Flectobacillaceae</taxon>
        <taxon>Aquirufa</taxon>
    </lineage>
</organism>
<evidence type="ECO:0000256" key="5">
    <source>
        <dbReference type="ARBA" id="ARBA00011738"/>
    </source>
</evidence>
<dbReference type="GO" id="GO:0005737">
    <property type="term" value="C:cytoplasm"/>
    <property type="evidence" value="ECO:0007669"/>
    <property type="project" value="UniProtKB-SubCell"/>
</dbReference>
<evidence type="ECO:0000256" key="12">
    <source>
        <dbReference type="ARBA" id="ARBA00022958"/>
    </source>
</evidence>
<evidence type="ECO:0000256" key="7">
    <source>
        <dbReference type="ARBA" id="ARBA00022490"/>
    </source>
</evidence>
<comment type="subunit">
    <text evidence="5 16">Homodimer.</text>
</comment>
<feature type="binding site" evidence="16">
    <location>
        <position position="184"/>
    </location>
    <ligand>
        <name>substrate</name>
    </ligand>
</feature>